<proteinExistence type="inferred from homology"/>
<evidence type="ECO:0000313" key="7">
    <source>
        <dbReference type="Proteomes" id="UP000627166"/>
    </source>
</evidence>
<dbReference type="GO" id="GO:0005524">
    <property type="term" value="F:ATP binding"/>
    <property type="evidence" value="ECO:0007669"/>
    <property type="project" value="UniProtKB-KW"/>
</dbReference>
<dbReference type="PANTHER" id="PTHR42711:SF5">
    <property type="entry name" value="ABC TRANSPORTER ATP-BINDING PROTEIN NATA"/>
    <property type="match status" value="1"/>
</dbReference>
<dbReference type="Gene3D" id="3.40.50.300">
    <property type="entry name" value="P-loop containing nucleotide triphosphate hydrolases"/>
    <property type="match status" value="1"/>
</dbReference>
<dbReference type="PANTHER" id="PTHR42711">
    <property type="entry name" value="ABC TRANSPORTER ATP-BINDING PROTEIN"/>
    <property type="match status" value="1"/>
</dbReference>
<keyword evidence="2" id="KW-0813">Transport</keyword>
<evidence type="ECO:0000256" key="2">
    <source>
        <dbReference type="ARBA" id="ARBA00022448"/>
    </source>
</evidence>
<evidence type="ECO:0000259" key="5">
    <source>
        <dbReference type="PROSITE" id="PS50893"/>
    </source>
</evidence>
<dbReference type="InterPro" id="IPR003439">
    <property type="entry name" value="ABC_transporter-like_ATP-bd"/>
</dbReference>
<comment type="similarity">
    <text evidence="1">Belongs to the ABC transporter superfamily.</text>
</comment>
<keyword evidence="7" id="KW-1185">Reference proteome</keyword>
<name>A0ABR8YRM1_9CLOT</name>
<dbReference type="InterPro" id="IPR017871">
    <property type="entry name" value="ABC_transporter-like_CS"/>
</dbReference>
<dbReference type="SMART" id="SM00382">
    <property type="entry name" value="AAA"/>
    <property type="match status" value="1"/>
</dbReference>
<dbReference type="Pfam" id="PF00005">
    <property type="entry name" value="ABC_tran"/>
    <property type="match status" value="1"/>
</dbReference>
<comment type="caution">
    <text evidence="6">The sequence shown here is derived from an EMBL/GenBank/DDBJ whole genome shotgun (WGS) entry which is preliminary data.</text>
</comment>
<organism evidence="6 7">
    <name type="scientific">Clostridium faecium</name>
    <dbReference type="NCBI Taxonomy" id="2762223"/>
    <lineage>
        <taxon>Bacteria</taxon>
        <taxon>Bacillati</taxon>
        <taxon>Bacillota</taxon>
        <taxon>Clostridia</taxon>
        <taxon>Eubacteriales</taxon>
        <taxon>Clostridiaceae</taxon>
        <taxon>Clostridium</taxon>
    </lineage>
</organism>
<evidence type="ECO:0000313" key="6">
    <source>
        <dbReference type="EMBL" id="MBD8046881.1"/>
    </source>
</evidence>
<keyword evidence="3" id="KW-0547">Nucleotide-binding</keyword>
<evidence type="ECO:0000256" key="4">
    <source>
        <dbReference type="ARBA" id="ARBA00022840"/>
    </source>
</evidence>
<dbReference type="InterPro" id="IPR003593">
    <property type="entry name" value="AAA+_ATPase"/>
</dbReference>
<evidence type="ECO:0000256" key="1">
    <source>
        <dbReference type="ARBA" id="ARBA00005417"/>
    </source>
</evidence>
<dbReference type="InterPro" id="IPR050763">
    <property type="entry name" value="ABC_transporter_ATP-binding"/>
</dbReference>
<dbReference type="EMBL" id="JACSQB010000052">
    <property type="protein sequence ID" value="MBD8046881.1"/>
    <property type="molecule type" value="Genomic_DNA"/>
</dbReference>
<dbReference type="PROSITE" id="PS00211">
    <property type="entry name" value="ABC_TRANSPORTER_1"/>
    <property type="match status" value="1"/>
</dbReference>
<sequence length="296" mass="32853">MKEIVINIENLKKSYGDYVAVNDISFEIKAGEIFGLLGPNGAGKTSILECIEGIRTPDGGKIDVGGYNPRVDSKKMHEILGVQLQSSGLPLTMTVKEAIDMFSNYHKVSPNHEIISKMGLKNKLNKKYRELSGGEKRRLILALAIMHKPKILILDEPTAALDVQSRVDLHEVMKTLRDNGTAILLATHDMAEAEKLCNRIAIILKGKIIKIGTPNEITSSGSNISKISVRTVNDSLKETDAKFEDDYYIYNSKDPGEKVNEIINTINSKGDSLVDLRIERQSLEEKFIELTSEGRN</sequence>
<gene>
    <name evidence="6" type="ORF">H9637_07470</name>
</gene>
<dbReference type="PROSITE" id="PS50893">
    <property type="entry name" value="ABC_TRANSPORTER_2"/>
    <property type="match status" value="1"/>
</dbReference>
<feature type="domain" description="ABC transporter" evidence="5">
    <location>
        <begin position="6"/>
        <end position="230"/>
    </location>
</feature>
<protein>
    <submittedName>
        <fullName evidence="6">ABC transporter ATP-binding protein</fullName>
    </submittedName>
</protein>
<dbReference type="InterPro" id="IPR027417">
    <property type="entry name" value="P-loop_NTPase"/>
</dbReference>
<dbReference type="Proteomes" id="UP000627166">
    <property type="component" value="Unassembled WGS sequence"/>
</dbReference>
<dbReference type="SUPFAM" id="SSF52540">
    <property type="entry name" value="P-loop containing nucleoside triphosphate hydrolases"/>
    <property type="match status" value="1"/>
</dbReference>
<keyword evidence="4 6" id="KW-0067">ATP-binding</keyword>
<reference evidence="6 7" key="1">
    <citation type="submission" date="2020-08" db="EMBL/GenBank/DDBJ databases">
        <title>A Genomic Blueprint of the Chicken Gut Microbiome.</title>
        <authorList>
            <person name="Gilroy R."/>
            <person name="Ravi A."/>
            <person name="Getino M."/>
            <person name="Pursley I."/>
            <person name="Horton D.L."/>
            <person name="Alikhan N.-F."/>
            <person name="Baker D."/>
            <person name="Gharbi K."/>
            <person name="Hall N."/>
            <person name="Watson M."/>
            <person name="Adriaenssens E.M."/>
            <person name="Foster-Nyarko E."/>
            <person name="Jarju S."/>
            <person name="Secka A."/>
            <person name="Antonio M."/>
            <person name="Oren A."/>
            <person name="Chaudhuri R."/>
            <person name="La Ragione R.M."/>
            <person name="Hildebrand F."/>
            <person name="Pallen M.J."/>
        </authorList>
    </citation>
    <scope>NUCLEOTIDE SEQUENCE [LARGE SCALE GENOMIC DNA]</scope>
    <source>
        <strain evidence="6 7">N37</strain>
    </source>
</reference>
<evidence type="ECO:0000256" key="3">
    <source>
        <dbReference type="ARBA" id="ARBA00022741"/>
    </source>
</evidence>
<dbReference type="CDD" id="cd03230">
    <property type="entry name" value="ABC_DR_subfamily_A"/>
    <property type="match status" value="1"/>
</dbReference>
<accession>A0ABR8YRM1</accession>